<protein>
    <submittedName>
        <fullName evidence="1">Alpha/beta hydrolase</fullName>
    </submittedName>
</protein>
<keyword evidence="3" id="KW-1185">Reference proteome</keyword>
<dbReference type="InterPro" id="IPR010315">
    <property type="entry name" value="DUF915_hydro-like"/>
</dbReference>
<keyword evidence="1" id="KW-0378">Hydrolase</keyword>
<dbReference type="RefSeq" id="WP_069995276.1">
    <property type="nucleotide sequence ID" value="NZ_FMPG01000003.1"/>
</dbReference>
<dbReference type="SUPFAM" id="SSF53474">
    <property type="entry name" value="alpha/beta-Hydrolases"/>
    <property type="match status" value="1"/>
</dbReference>
<dbReference type="Gene3D" id="3.40.50.1820">
    <property type="entry name" value="alpha/beta hydrolase"/>
    <property type="match status" value="1"/>
</dbReference>
<reference evidence="2 3" key="2">
    <citation type="submission" date="2016-09" db="EMBL/GenBank/DDBJ databases">
        <authorList>
            <consortium name="Pathogen Informatics"/>
            <person name="Sun Q."/>
            <person name="Inoue M."/>
        </authorList>
    </citation>
    <scope>NUCLEOTIDE SEQUENCE [LARGE SCALE GENOMIC DNA]</scope>
    <source>
        <strain evidence="2 3">82C</strain>
    </source>
</reference>
<dbReference type="EMBL" id="FMPG01000003">
    <property type="protein sequence ID" value="SCS73777.1"/>
    <property type="molecule type" value="Genomic_DNA"/>
</dbReference>
<proteinExistence type="predicted"/>
<gene>
    <name evidence="1" type="ORF">SAMEA2297795_01018</name>
    <name evidence="2" type="ORF">SAMEA2297796_01085</name>
</gene>
<evidence type="ECO:0000313" key="3">
    <source>
        <dbReference type="Proteomes" id="UP000095412"/>
    </source>
</evidence>
<evidence type="ECO:0000313" key="1">
    <source>
        <dbReference type="EMBL" id="SCS73777.1"/>
    </source>
</evidence>
<dbReference type="EMBL" id="FMPI01000005">
    <property type="protein sequence ID" value="SCS75114.1"/>
    <property type="molecule type" value="Genomic_DNA"/>
</dbReference>
<accession>A0A1D4KMT5</accession>
<evidence type="ECO:0000313" key="2">
    <source>
        <dbReference type="EMBL" id="SCS75114.1"/>
    </source>
</evidence>
<dbReference type="Proteomes" id="UP000095412">
    <property type="component" value="Unassembled WGS sequence"/>
</dbReference>
<dbReference type="GO" id="GO:0016787">
    <property type="term" value="F:hydrolase activity"/>
    <property type="evidence" value="ECO:0007669"/>
    <property type="project" value="UniProtKB-KW"/>
</dbReference>
<dbReference type="Pfam" id="PF06028">
    <property type="entry name" value="DUF915"/>
    <property type="match status" value="1"/>
</dbReference>
<reference evidence="1 4" key="1">
    <citation type="submission" date="2016-09" db="EMBL/GenBank/DDBJ databases">
        <authorList>
            <consortium name="Pathogen Informatics"/>
        </authorList>
    </citation>
    <scope>NUCLEOTIDE SEQUENCE [LARGE SCALE GENOMIC DNA]</scope>
    <source>
        <strain evidence="1 4">82B</strain>
    </source>
</reference>
<name>A0A1D4KMT5_9STAP</name>
<organism evidence="1 4">
    <name type="scientific">Staphylococcus caeli</name>
    <dbReference type="NCBI Taxonomy" id="2201815"/>
    <lineage>
        <taxon>Bacteria</taxon>
        <taxon>Bacillati</taxon>
        <taxon>Bacillota</taxon>
        <taxon>Bacilli</taxon>
        <taxon>Bacillales</taxon>
        <taxon>Staphylococcaceae</taxon>
        <taxon>Staphylococcus</taxon>
    </lineage>
</organism>
<dbReference type="OrthoDB" id="503948at2"/>
<evidence type="ECO:0000313" key="4">
    <source>
        <dbReference type="Proteomes" id="UP000095768"/>
    </source>
</evidence>
<dbReference type="AlphaFoldDB" id="A0A1D4KMT5"/>
<dbReference type="InterPro" id="IPR029058">
    <property type="entry name" value="AB_hydrolase_fold"/>
</dbReference>
<dbReference type="Proteomes" id="UP000095768">
    <property type="component" value="Unassembled WGS sequence"/>
</dbReference>
<sequence>MKRKIGKRYLTLVLFIAIAILTVTFAFLIANNKAKLTQTNDVSIPTFYLHGFVGTENSMKSMVESALDTKSADQVVKAKVDKNGMVTLDGQLDTHSKHPVVDIILEDNSNKDLEKNGQWIRNVIVATMAEYHFDKFNIVAHSMGNQSFSYYMLKYGLDSHLPLLNKQVSLAGNFNGEVSINGLDLDIALDNEGKPSEMLSDYRGLLDMKSHYPNTAQVLNIYGDLKDGTYSDGRVTNVSSRSLEYLLGDNIASYETYKVTGPKAEHSELHDNPVVINKINSFLWGTEK</sequence>